<protein>
    <submittedName>
        <fullName evidence="4">Bifunctional glyoxylate/hydroxypyruvate reductase A</fullName>
    </submittedName>
</protein>
<sequence>MNIIFYHPFFNSDLWINGMKKYLPQATIRKWQPGDNQPADYALVWLPPHECLANRTAMKGIFALGAGVDAILKQEQANPGTLPAGVPVVRLEDTGMGAQMQEYAVVKALWYFRKMDIYKRQQEQRIWKAQPAFTVDEFEIGVLGTGVLGRAVAEKLTEFGFKVHGWSRTAKNIPGVTSFHGNDQLDEFLSHSRLLINLLPDTPQTRGILNQSLFSKLPQSSYLINLARGSHLVENDLLEAIDDGQIAGASLDVFATEPLPEMHPFWTHPRVDITPHIAAFTIPAEAMKAIAANIERIERGEAPHGVVNMELGY</sequence>
<dbReference type="EMBL" id="LZEX01000001">
    <property type="protein sequence ID" value="OBU11339.1"/>
    <property type="molecule type" value="Genomic_DNA"/>
</dbReference>
<dbReference type="InterPro" id="IPR036291">
    <property type="entry name" value="NAD(P)-bd_dom_sf"/>
</dbReference>
<feature type="domain" description="D-isomer specific 2-hydroxyacid dehydrogenase NAD-binding" evidence="3">
    <location>
        <begin position="109"/>
        <end position="278"/>
    </location>
</feature>
<dbReference type="PROSITE" id="PS00671">
    <property type="entry name" value="D_2_HYDROXYACID_DH_3"/>
    <property type="match status" value="1"/>
</dbReference>
<dbReference type="STRING" id="368603.AYY16_04725"/>
<keyword evidence="4" id="KW-0670">Pyruvate</keyword>
<evidence type="ECO:0000259" key="3">
    <source>
        <dbReference type="Pfam" id="PF02826"/>
    </source>
</evidence>
<dbReference type="PANTHER" id="PTHR43333">
    <property type="entry name" value="2-HACID_DH_C DOMAIN-CONTAINING PROTEIN"/>
    <property type="match status" value="1"/>
</dbReference>
<proteinExistence type="predicted"/>
<evidence type="ECO:0000313" key="4">
    <source>
        <dbReference type="EMBL" id="OBU11339.1"/>
    </source>
</evidence>
<comment type="caution">
    <text evidence="4">The sequence shown here is derived from an EMBL/GenBank/DDBJ whole genome shotgun (WGS) entry which is preliminary data.</text>
</comment>
<dbReference type="PANTHER" id="PTHR43333:SF1">
    <property type="entry name" value="D-ISOMER SPECIFIC 2-HYDROXYACID DEHYDROGENASE NAD-BINDING DOMAIN-CONTAINING PROTEIN"/>
    <property type="match status" value="1"/>
</dbReference>
<dbReference type="Proteomes" id="UP000092247">
    <property type="component" value="Unassembled WGS sequence"/>
</dbReference>
<dbReference type="SUPFAM" id="SSF51735">
    <property type="entry name" value="NAD(P)-binding Rossmann-fold domains"/>
    <property type="match status" value="1"/>
</dbReference>
<dbReference type="Pfam" id="PF02826">
    <property type="entry name" value="2-Hacid_dh_C"/>
    <property type="match status" value="1"/>
</dbReference>
<gene>
    <name evidence="4" type="primary">ghrA</name>
    <name evidence="4" type="ORF">AYY17_00885</name>
</gene>
<evidence type="ECO:0000313" key="5">
    <source>
        <dbReference type="Proteomes" id="UP000092247"/>
    </source>
</evidence>
<dbReference type="GO" id="GO:0051287">
    <property type="term" value="F:NAD binding"/>
    <property type="evidence" value="ECO:0007669"/>
    <property type="project" value="InterPro"/>
</dbReference>
<organism evidence="4 5">
    <name type="scientific">Morganella psychrotolerans</name>
    <dbReference type="NCBI Taxonomy" id="368603"/>
    <lineage>
        <taxon>Bacteria</taxon>
        <taxon>Pseudomonadati</taxon>
        <taxon>Pseudomonadota</taxon>
        <taxon>Gammaproteobacteria</taxon>
        <taxon>Enterobacterales</taxon>
        <taxon>Morganellaceae</taxon>
        <taxon>Morganella</taxon>
    </lineage>
</organism>
<dbReference type="InterPro" id="IPR029753">
    <property type="entry name" value="D-isomer_DH_CS"/>
</dbReference>
<accession>A0A1B8HPC5</accession>
<keyword evidence="1" id="KW-0560">Oxidoreductase</keyword>
<dbReference type="Gene3D" id="3.40.50.720">
    <property type="entry name" value="NAD(P)-binding Rossmann-like Domain"/>
    <property type="match status" value="2"/>
</dbReference>
<reference evidence="4 5" key="1">
    <citation type="submission" date="2016-06" db="EMBL/GenBank/DDBJ databases">
        <authorList>
            <person name="Kjaerup R.B."/>
            <person name="Dalgaard T.S."/>
            <person name="Juul-Madsen H.R."/>
        </authorList>
    </citation>
    <scope>NUCLEOTIDE SEQUENCE [LARGE SCALE GENOMIC DNA]</scope>
    <source>
        <strain evidence="4 5">GCSL-Mp3</strain>
    </source>
</reference>
<dbReference type="GO" id="GO:0016616">
    <property type="term" value="F:oxidoreductase activity, acting on the CH-OH group of donors, NAD or NADP as acceptor"/>
    <property type="evidence" value="ECO:0007669"/>
    <property type="project" value="UniProtKB-ARBA"/>
</dbReference>
<dbReference type="RefSeq" id="WP_067420533.1">
    <property type="nucleotide sequence ID" value="NZ_LZEX01000001.1"/>
</dbReference>
<evidence type="ECO:0000256" key="1">
    <source>
        <dbReference type="ARBA" id="ARBA00023002"/>
    </source>
</evidence>
<evidence type="ECO:0000256" key="2">
    <source>
        <dbReference type="ARBA" id="ARBA00023027"/>
    </source>
</evidence>
<name>A0A1B8HPC5_9GAMM</name>
<dbReference type="InterPro" id="IPR006140">
    <property type="entry name" value="D-isomer_DH_NAD-bd"/>
</dbReference>
<keyword evidence="2" id="KW-0520">NAD</keyword>
<dbReference type="NCBIfam" id="NF012013">
    <property type="entry name" value="PRK15469.1"/>
    <property type="match status" value="1"/>
</dbReference>
<dbReference type="AlphaFoldDB" id="A0A1B8HPC5"/>
<dbReference type="CDD" id="cd12164">
    <property type="entry name" value="GDH_like_2"/>
    <property type="match status" value="1"/>
</dbReference>